<dbReference type="EMBL" id="JACAZF010000001">
    <property type="protein sequence ID" value="KAF7314995.1"/>
    <property type="molecule type" value="Genomic_DNA"/>
</dbReference>
<dbReference type="GeneID" id="59339624"/>
<protein>
    <submittedName>
        <fullName evidence="1">Uncharacterized protein</fullName>
    </submittedName>
</protein>
<name>A0A8H6TFV4_9AGAR</name>
<keyword evidence="2" id="KW-1185">Reference proteome</keyword>
<dbReference type="AlphaFoldDB" id="A0A8H6TFV4"/>
<gene>
    <name evidence="1" type="ORF">MIND_00013600</name>
</gene>
<comment type="caution">
    <text evidence="1">The sequence shown here is derived from an EMBL/GenBank/DDBJ whole genome shotgun (WGS) entry which is preliminary data.</text>
</comment>
<organism evidence="1 2">
    <name type="scientific">Mycena indigotica</name>
    <dbReference type="NCBI Taxonomy" id="2126181"/>
    <lineage>
        <taxon>Eukaryota</taxon>
        <taxon>Fungi</taxon>
        <taxon>Dikarya</taxon>
        <taxon>Basidiomycota</taxon>
        <taxon>Agaricomycotina</taxon>
        <taxon>Agaricomycetes</taxon>
        <taxon>Agaricomycetidae</taxon>
        <taxon>Agaricales</taxon>
        <taxon>Marasmiineae</taxon>
        <taxon>Mycenaceae</taxon>
        <taxon>Mycena</taxon>
    </lineage>
</organism>
<dbReference type="Proteomes" id="UP000636479">
    <property type="component" value="Unassembled WGS sequence"/>
</dbReference>
<accession>A0A8H6TFV4</accession>
<evidence type="ECO:0000313" key="2">
    <source>
        <dbReference type="Proteomes" id="UP000636479"/>
    </source>
</evidence>
<reference evidence="1" key="1">
    <citation type="submission" date="2020-05" db="EMBL/GenBank/DDBJ databases">
        <title>Mycena genomes resolve the evolution of fungal bioluminescence.</title>
        <authorList>
            <person name="Tsai I.J."/>
        </authorList>
    </citation>
    <scope>NUCLEOTIDE SEQUENCE</scope>
    <source>
        <strain evidence="1">171206Taipei</strain>
    </source>
</reference>
<dbReference type="RefSeq" id="XP_037225018.1">
    <property type="nucleotide sequence ID" value="XM_037357108.1"/>
</dbReference>
<evidence type="ECO:0000313" key="1">
    <source>
        <dbReference type="EMBL" id="KAF7314995.1"/>
    </source>
</evidence>
<sequence length="195" mass="21527">MICYGFSYLAQALNMELHMTPIDLLRDSCFKPSISLDEQSPSRGRYIRQRRSGNFDSKLLASNILSSTMSNWDASLKVLRNKAPAVAEPSIAAALDARIAAAEREFDASLVWLILYPDGTNLHLGTNGLQHYGVGPSRNIGHGAFKGFQHSLFFGPYTLRVTATSAHLYNPFGIAVYEGTGYAQPSIRGFWSMVF</sequence>
<proteinExistence type="predicted"/>